<dbReference type="InParanoid" id="A0A1D3D0B9"/>
<dbReference type="Proteomes" id="UP000095192">
    <property type="component" value="Unassembled WGS sequence"/>
</dbReference>
<keyword evidence="3" id="KW-1185">Reference proteome</keyword>
<dbReference type="VEuPathDB" id="ToxoDB:cyc_00287"/>
<accession>A0A1D3D0B9</accession>
<dbReference type="EMBL" id="JROU02001281">
    <property type="protein sequence ID" value="OEH76913.1"/>
    <property type="molecule type" value="Genomic_DNA"/>
</dbReference>
<reference evidence="2 3" key="1">
    <citation type="journal article" date="2016" name="BMC Genomics">
        <title>Comparative genomics reveals Cyclospora cayetanensis possesses coccidia-like metabolism and invasion components but unique surface antigens.</title>
        <authorList>
            <person name="Liu S."/>
            <person name="Wang L."/>
            <person name="Zheng H."/>
            <person name="Xu Z."/>
            <person name="Roellig D.M."/>
            <person name="Li N."/>
            <person name="Frace M.A."/>
            <person name="Tang K."/>
            <person name="Arrowood M.J."/>
            <person name="Moss D.M."/>
            <person name="Zhang L."/>
            <person name="Feng Y."/>
            <person name="Xiao L."/>
        </authorList>
    </citation>
    <scope>NUCLEOTIDE SEQUENCE [LARGE SCALE GENOMIC DNA]</scope>
    <source>
        <strain evidence="2 3">CHN_HEN01</strain>
    </source>
</reference>
<feature type="compositionally biased region" description="Basic and acidic residues" evidence="1">
    <location>
        <begin position="30"/>
        <end position="43"/>
    </location>
</feature>
<evidence type="ECO:0000313" key="3">
    <source>
        <dbReference type="Proteomes" id="UP000095192"/>
    </source>
</evidence>
<evidence type="ECO:0000313" key="2">
    <source>
        <dbReference type="EMBL" id="OEH76913.1"/>
    </source>
</evidence>
<name>A0A1D3D0B9_9EIME</name>
<dbReference type="AlphaFoldDB" id="A0A1D3D0B9"/>
<gene>
    <name evidence="2" type="ORF">cyc_00287</name>
</gene>
<proteinExistence type="predicted"/>
<protein>
    <submittedName>
        <fullName evidence="2">Uncharacterized protein</fullName>
    </submittedName>
</protein>
<feature type="region of interest" description="Disordered" evidence="1">
    <location>
        <begin position="1"/>
        <end position="65"/>
    </location>
</feature>
<evidence type="ECO:0000256" key="1">
    <source>
        <dbReference type="SAM" id="MobiDB-lite"/>
    </source>
</evidence>
<sequence length="73" mass="7992">MHSEAPKTAEALPGNSGGHLQASRRQALRGRQDEEKADREIRGINKARPSQQSSRGSSCTNLQVTDCVCTRQE</sequence>
<comment type="caution">
    <text evidence="2">The sequence shown here is derived from an EMBL/GenBank/DDBJ whole genome shotgun (WGS) entry which is preliminary data.</text>
</comment>
<organism evidence="2 3">
    <name type="scientific">Cyclospora cayetanensis</name>
    <dbReference type="NCBI Taxonomy" id="88456"/>
    <lineage>
        <taxon>Eukaryota</taxon>
        <taxon>Sar</taxon>
        <taxon>Alveolata</taxon>
        <taxon>Apicomplexa</taxon>
        <taxon>Conoidasida</taxon>
        <taxon>Coccidia</taxon>
        <taxon>Eucoccidiorida</taxon>
        <taxon>Eimeriorina</taxon>
        <taxon>Eimeriidae</taxon>
        <taxon>Cyclospora</taxon>
    </lineage>
</organism>
<feature type="compositionally biased region" description="Polar residues" evidence="1">
    <location>
        <begin position="48"/>
        <end position="64"/>
    </location>
</feature>